<dbReference type="GO" id="GO:0005829">
    <property type="term" value="C:cytosol"/>
    <property type="evidence" value="ECO:0007669"/>
    <property type="project" value="TreeGrafter"/>
</dbReference>
<feature type="domain" description="Helicase ATP-binding" evidence="3">
    <location>
        <begin position="22"/>
        <end position="248"/>
    </location>
</feature>
<feature type="transmembrane region" description="Helical" evidence="2">
    <location>
        <begin position="584"/>
        <end position="601"/>
    </location>
</feature>
<feature type="transmembrane region" description="Helical" evidence="2">
    <location>
        <begin position="745"/>
        <end position="770"/>
    </location>
</feature>
<dbReference type="InterPro" id="IPR027417">
    <property type="entry name" value="P-loop_NTPase"/>
</dbReference>
<dbReference type="AlphaFoldDB" id="A0A087ASX1"/>
<accession>A0A087ASX1</accession>
<dbReference type="PANTHER" id="PTHR47396:SF1">
    <property type="entry name" value="ATP-DEPENDENT HELICASE IRC3-RELATED"/>
    <property type="match status" value="1"/>
</dbReference>
<keyword evidence="2" id="KW-1133">Transmembrane helix</keyword>
<comment type="caution">
    <text evidence="4">The sequence shown here is derived from an EMBL/GenBank/DDBJ whole genome shotgun (WGS) entry which is preliminary data.</text>
</comment>
<dbReference type="SUPFAM" id="SSF52540">
    <property type="entry name" value="P-loop containing nucleoside triphosphate hydrolases"/>
    <property type="match status" value="2"/>
</dbReference>
<dbReference type="RefSeq" id="WP_033506708.1">
    <property type="nucleotide sequence ID" value="NZ_JGYX01000001.1"/>
</dbReference>
<keyword evidence="2" id="KW-0472">Membrane</keyword>
<feature type="transmembrane region" description="Helical" evidence="2">
    <location>
        <begin position="776"/>
        <end position="794"/>
    </location>
</feature>
<sequence>MWEDVRFDGTFRDYQQRILDESDRYLRQGRLHIVAPPGSGKTILGLELIRRAGAAALVFSPTVAIAGQWIDRFTTHFTGGAHTTSQQLRQPADLTSVTYQALFAAIDEREPEEQSPQGEESDGDADAANTGADRSSMPDSEQSARDGVFPADAPDADASSSAEDAVSRRAQALAELVDMVVDAGIRTICLDEAHHLRREWQRAIEDFTDALRSDDRVSGRIVTIALTATPPYDANPAEWERYERLCGPIDEEIFTPELVAQRNLCPHQDYVMFNYPTAQETAAIMQRRVKAADALEQIVADPLFDEAIAAAGVALEGESCTVSEAIYDHPDGYLALMALMNATGRHPARRLIRLVSANGRLPACRAPQAEAALQFVIATPDVFGKQLSARMKTRLSRLGVVEHGKVVFDNDDEAARRLMSSVGKLDSITRIVRHESAAIGERLRLLVLTDYIRKELKPDIGGERPMTTMGVIPIFETLRRAFAADHAAVDGSSAPNGAPVARMGAISGGLVVIPADLRDETAAIASRRGVTARFKPLPVSEYLEADLGPANDVKTAVVTELFESGRLHVLIGTKSLLGEGWDSPSINTLVLASVVGSFMLTNQMRGRAIRTVAADPDKVANIWHLVAVEPPPQPGNAAMRMADAILDPPDYSTIRGEDYARLCRRFDCFMGPSYAGNAIESGIRRIGIIQPPFDREGIERINGQMLERSARRAEVAAQWFEAGDRTGGRTVRTVRVGSEVQPRGVLFVNILETLIYVIASGVIGTVARMLVLSGDVVPGAIVGALLIAVIPLAVRAIMRAVSVSTPTSTVTALADALLRTMRELRLIDSPRAAVIVEECGDGGGALQCMLADATQRDQALFSRMMQELLAPIDNPRYVLIGKRWGRPAYGASFPCPASLARRKSDVECLTRHLRAGLSRYEPVYTRSEQGRRVLLMCRRRSFLNRATVCMGVTDAVVGA</sequence>
<reference evidence="4 5" key="1">
    <citation type="submission" date="2014-03" db="EMBL/GenBank/DDBJ databases">
        <title>Genomics of Bifidobacteria.</title>
        <authorList>
            <person name="Ventura M."/>
            <person name="Milani C."/>
            <person name="Lugli G.A."/>
        </authorList>
    </citation>
    <scope>NUCLEOTIDE SEQUENCE [LARGE SCALE GENOMIC DNA]</scope>
    <source>
        <strain evidence="4 5">LMG 11586</strain>
    </source>
</reference>
<dbReference type="Gene3D" id="3.40.50.300">
    <property type="entry name" value="P-loop containing nucleotide triphosphate hydrolases"/>
    <property type="match status" value="2"/>
</dbReference>
<dbReference type="SMART" id="SM00382">
    <property type="entry name" value="AAA"/>
    <property type="match status" value="1"/>
</dbReference>
<dbReference type="InterPro" id="IPR014001">
    <property type="entry name" value="Helicase_ATP-bd"/>
</dbReference>
<dbReference type="EMBL" id="JGYX01000001">
    <property type="protein sequence ID" value="KFI61871.1"/>
    <property type="molecule type" value="Genomic_DNA"/>
</dbReference>
<keyword evidence="2" id="KW-0812">Transmembrane</keyword>
<dbReference type="GO" id="GO:0005524">
    <property type="term" value="F:ATP binding"/>
    <property type="evidence" value="ECO:0007669"/>
    <property type="project" value="InterPro"/>
</dbReference>
<dbReference type="PANTHER" id="PTHR47396">
    <property type="entry name" value="TYPE I RESTRICTION ENZYME ECOKI R PROTEIN"/>
    <property type="match status" value="1"/>
</dbReference>
<dbReference type="Proteomes" id="UP000029046">
    <property type="component" value="Unassembled WGS sequence"/>
</dbReference>
<dbReference type="SMART" id="SM00487">
    <property type="entry name" value="DEXDc"/>
    <property type="match status" value="1"/>
</dbReference>
<evidence type="ECO:0000259" key="3">
    <source>
        <dbReference type="PROSITE" id="PS51192"/>
    </source>
</evidence>
<organism evidence="4 5">
    <name type="scientific">Bifidobacterium pullorum subsp. gallinarum</name>
    <dbReference type="NCBI Taxonomy" id="78344"/>
    <lineage>
        <taxon>Bacteria</taxon>
        <taxon>Bacillati</taxon>
        <taxon>Actinomycetota</taxon>
        <taxon>Actinomycetes</taxon>
        <taxon>Bifidobacteriales</taxon>
        <taxon>Bifidobacteriaceae</taxon>
        <taxon>Bifidobacterium</taxon>
    </lineage>
</organism>
<keyword evidence="5" id="KW-1185">Reference proteome</keyword>
<feature type="compositionally biased region" description="Acidic residues" evidence="1">
    <location>
        <begin position="109"/>
        <end position="125"/>
    </location>
</feature>
<evidence type="ECO:0000313" key="4">
    <source>
        <dbReference type="EMBL" id="KFI61871.1"/>
    </source>
</evidence>
<dbReference type="GO" id="GO:0016787">
    <property type="term" value="F:hydrolase activity"/>
    <property type="evidence" value="ECO:0007669"/>
    <property type="project" value="InterPro"/>
</dbReference>
<dbReference type="eggNOG" id="COG1061">
    <property type="taxonomic scope" value="Bacteria"/>
</dbReference>
<feature type="region of interest" description="Disordered" evidence="1">
    <location>
        <begin position="108"/>
        <end position="164"/>
    </location>
</feature>
<dbReference type="GO" id="GO:0003677">
    <property type="term" value="F:DNA binding"/>
    <property type="evidence" value="ECO:0007669"/>
    <property type="project" value="InterPro"/>
</dbReference>
<feature type="compositionally biased region" description="Low complexity" evidence="1">
    <location>
        <begin position="150"/>
        <end position="164"/>
    </location>
</feature>
<proteinExistence type="predicted"/>
<dbReference type="Pfam" id="PF04851">
    <property type="entry name" value="ResIII"/>
    <property type="match status" value="1"/>
</dbReference>
<dbReference type="InterPro" id="IPR050742">
    <property type="entry name" value="Helicase_Restrict-Modif_Enz"/>
</dbReference>
<dbReference type="PROSITE" id="PS51192">
    <property type="entry name" value="HELICASE_ATP_BIND_1"/>
    <property type="match status" value="1"/>
</dbReference>
<evidence type="ECO:0000256" key="2">
    <source>
        <dbReference type="SAM" id="Phobius"/>
    </source>
</evidence>
<dbReference type="InterPro" id="IPR006935">
    <property type="entry name" value="Helicase/UvrB_N"/>
</dbReference>
<evidence type="ECO:0000256" key="1">
    <source>
        <dbReference type="SAM" id="MobiDB-lite"/>
    </source>
</evidence>
<gene>
    <name evidence="4" type="ORF">BIGA_0402</name>
</gene>
<protein>
    <submittedName>
        <fullName evidence="4">Type III restriction enzyme</fullName>
    </submittedName>
</protein>
<dbReference type="OrthoDB" id="9758243at2"/>
<name>A0A087ASX1_9BIFI</name>
<dbReference type="InterPro" id="IPR003593">
    <property type="entry name" value="AAA+_ATPase"/>
</dbReference>
<evidence type="ECO:0000313" key="5">
    <source>
        <dbReference type="Proteomes" id="UP000029046"/>
    </source>
</evidence>